<feature type="domain" description="HTH iclR-type" evidence="1">
    <location>
        <begin position="6"/>
        <end position="68"/>
    </location>
</feature>
<organism evidence="2 3">
    <name type="scientific">Acinetobacter guerrae</name>
    <dbReference type="NCBI Taxonomy" id="1843371"/>
    <lineage>
        <taxon>Bacteria</taxon>
        <taxon>Pseudomonadati</taxon>
        <taxon>Pseudomonadota</taxon>
        <taxon>Gammaproteobacteria</taxon>
        <taxon>Moraxellales</taxon>
        <taxon>Moraxellaceae</taxon>
        <taxon>Acinetobacter</taxon>
    </lineage>
</organism>
<dbReference type="Proteomes" id="UP000269001">
    <property type="component" value="Unassembled WGS sequence"/>
</dbReference>
<dbReference type="RefSeq" id="WP_120371507.1">
    <property type="nucleotide sequence ID" value="NZ_RAXU01000049.1"/>
</dbReference>
<comment type="caution">
    <text evidence="2">The sequence shown here is derived from an EMBL/GenBank/DDBJ whole genome shotgun (WGS) entry which is preliminary data.</text>
</comment>
<dbReference type="SUPFAM" id="SSF46785">
    <property type="entry name" value="Winged helix' DNA-binding domain"/>
    <property type="match status" value="1"/>
</dbReference>
<dbReference type="InterPro" id="IPR036390">
    <property type="entry name" value="WH_DNA-bd_sf"/>
</dbReference>
<dbReference type="Pfam" id="PF09339">
    <property type="entry name" value="HTH_IclR"/>
    <property type="match status" value="1"/>
</dbReference>
<evidence type="ECO:0000259" key="1">
    <source>
        <dbReference type="PROSITE" id="PS51077"/>
    </source>
</evidence>
<keyword evidence="3" id="KW-1185">Reference proteome</keyword>
<dbReference type="PROSITE" id="PS51077">
    <property type="entry name" value="HTH_ICLR"/>
    <property type="match status" value="1"/>
</dbReference>
<dbReference type="InterPro" id="IPR036388">
    <property type="entry name" value="WH-like_DNA-bd_sf"/>
</dbReference>
<gene>
    <name evidence="2" type="ORF">D7V21_16840</name>
</gene>
<accession>A0A3A8EGG3</accession>
<dbReference type="PANTHER" id="PTHR30136:SF35">
    <property type="entry name" value="HTH-TYPE TRANSCRIPTIONAL REGULATOR RV1719"/>
    <property type="match status" value="1"/>
</dbReference>
<reference evidence="2 3" key="1">
    <citation type="submission" date="2018-09" db="EMBL/GenBank/DDBJ databases">
        <title>The draft genome of Acinetobacter spp. strains.</title>
        <authorList>
            <person name="Qin J."/>
            <person name="Feng Y."/>
            <person name="Zong Z."/>
        </authorList>
    </citation>
    <scope>NUCLEOTIDE SEQUENCE [LARGE SCALE GENOMIC DNA]</scope>
    <source>
        <strain evidence="2 3">WCHAc060096</strain>
    </source>
</reference>
<dbReference type="GO" id="GO:0003677">
    <property type="term" value="F:DNA binding"/>
    <property type="evidence" value="ECO:0007669"/>
    <property type="project" value="InterPro"/>
</dbReference>
<proteinExistence type="predicted"/>
<protein>
    <submittedName>
        <fullName evidence="2">MarR family transcriptional regulator</fullName>
    </submittedName>
</protein>
<sequence>MSTPVNKSASKVLQVLKALRGHSLSGVTNQELANQLDESPATITRALQTLEKEGFAQKLDDGSYALGNILVSISHCHAQEIDRAQSRVSEHIQRVFAGVKQIKEA</sequence>
<dbReference type="AlphaFoldDB" id="A0A3A8EGG3"/>
<dbReference type="EMBL" id="RAXU01000049">
    <property type="protein sequence ID" value="RKG29860.1"/>
    <property type="molecule type" value="Genomic_DNA"/>
</dbReference>
<dbReference type="Gene3D" id="1.10.10.10">
    <property type="entry name" value="Winged helix-like DNA-binding domain superfamily/Winged helix DNA-binding domain"/>
    <property type="match status" value="1"/>
</dbReference>
<dbReference type="GO" id="GO:0045892">
    <property type="term" value="P:negative regulation of DNA-templated transcription"/>
    <property type="evidence" value="ECO:0007669"/>
    <property type="project" value="TreeGrafter"/>
</dbReference>
<dbReference type="InterPro" id="IPR050707">
    <property type="entry name" value="HTH_MetabolicPath_Reg"/>
</dbReference>
<dbReference type="PANTHER" id="PTHR30136">
    <property type="entry name" value="HELIX-TURN-HELIX TRANSCRIPTIONAL REGULATOR, ICLR FAMILY"/>
    <property type="match status" value="1"/>
</dbReference>
<evidence type="ECO:0000313" key="2">
    <source>
        <dbReference type="EMBL" id="RKG29860.1"/>
    </source>
</evidence>
<evidence type="ECO:0000313" key="3">
    <source>
        <dbReference type="Proteomes" id="UP000269001"/>
    </source>
</evidence>
<dbReference type="GO" id="GO:0003700">
    <property type="term" value="F:DNA-binding transcription factor activity"/>
    <property type="evidence" value="ECO:0007669"/>
    <property type="project" value="TreeGrafter"/>
</dbReference>
<name>A0A3A8EGG3_9GAMM</name>
<dbReference type="InterPro" id="IPR005471">
    <property type="entry name" value="Tscrpt_reg_IclR_N"/>
</dbReference>